<dbReference type="Proteomes" id="UP000479000">
    <property type="component" value="Unassembled WGS sequence"/>
</dbReference>
<evidence type="ECO:0000313" key="3">
    <source>
        <dbReference type="Proteomes" id="UP000479000"/>
    </source>
</evidence>
<proteinExistence type="predicted"/>
<evidence type="ECO:0000313" key="1">
    <source>
        <dbReference type="EMBL" id="CAB0001938.1"/>
    </source>
</evidence>
<accession>A0A6H5GFW7</accession>
<protein>
    <submittedName>
        <fullName evidence="2">Uncharacterized protein</fullName>
    </submittedName>
</protein>
<dbReference type="EMBL" id="CADCXU010011811">
    <property type="protein sequence ID" value="CAB0001943.1"/>
    <property type="molecule type" value="Genomic_DNA"/>
</dbReference>
<organism evidence="2 3">
    <name type="scientific">Nesidiocoris tenuis</name>
    <dbReference type="NCBI Taxonomy" id="355587"/>
    <lineage>
        <taxon>Eukaryota</taxon>
        <taxon>Metazoa</taxon>
        <taxon>Ecdysozoa</taxon>
        <taxon>Arthropoda</taxon>
        <taxon>Hexapoda</taxon>
        <taxon>Insecta</taxon>
        <taxon>Pterygota</taxon>
        <taxon>Neoptera</taxon>
        <taxon>Paraneoptera</taxon>
        <taxon>Hemiptera</taxon>
        <taxon>Heteroptera</taxon>
        <taxon>Panheteroptera</taxon>
        <taxon>Cimicomorpha</taxon>
        <taxon>Miridae</taxon>
        <taxon>Dicyphina</taxon>
        <taxon>Nesidiocoris</taxon>
    </lineage>
</organism>
<name>A0A6H5GFW7_9HEMI</name>
<gene>
    <name evidence="1" type="ORF">NTEN_LOCUS7725</name>
    <name evidence="2" type="ORF">NTEN_LOCUS7730</name>
</gene>
<reference evidence="2 3" key="1">
    <citation type="submission" date="2020-02" db="EMBL/GenBank/DDBJ databases">
        <authorList>
            <person name="Ferguson B K."/>
        </authorList>
    </citation>
    <scope>NUCLEOTIDE SEQUENCE [LARGE SCALE GENOMIC DNA]</scope>
</reference>
<dbReference type="EMBL" id="CADCXU010011808">
    <property type="protein sequence ID" value="CAB0001938.1"/>
    <property type="molecule type" value="Genomic_DNA"/>
</dbReference>
<sequence>MFCNFLSVDVPAFLPTMTYEDSLLAPEDPSAMKAEFVTILMAAAVSGSTMSMYLIREDQYCLTEDESPYVQFSTQTSYQVARNRKPVVPVPSE</sequence>
<evidence type="ECO:0000313" key="2">
    <source>
        <dbReference type="EMBL" id="CAB0001943.1"/>
    </source>
</evidence>
<keyword evidence="3" id="KW-1185">Reference proteome</keyword>
<dbReference type="AlphaFoldDB" id="A0A6H5GFW7"/>